<dbReference type="GO" id="GO:0004674">
    <property type="term" value="F:protein serine/threonine kinase activity"/>
    <property type="evidence" value="ECO:0007669"/>
    <property type="project" value="UniProtKB-EC"/>
</dbReference>
<dbReference type="PROSITE" id="PS00108">
    <property type="entry name" value="PROTEIN_KINASE_ST"/>
    <property type="match status" value="1"/>
</dbReference>
<dbReference type="GO" id="GO:0005524">
    <property type="term" value="F:ATP binding"/>
    <property type="evidence" value="ECO:0007669"/>
    <property type="project" value="UniProtKB-KW"/>
</dbReference>
<dbReference type="PANTHER" id="PTHR45832">
    <property type="entry name" value="SERINE/THREONINE-PROTEIN KINASE SAMKA-RELATED-RELATED"/>
    <property type="match status" value="1"/>
</dbReference>
<evidence type="ECO:0000256" key="2">
    <source>
        <dbReference type="ARBA" id="ARBA00022741"/>
    </source>
</evidence>
<protein>
    <recommendedName>
        <fullName evidence="7">Protein kinase domain-containing protein</fullName>
    </recommendedName>
</protein>
<evidence type="ECO:0000256" key="6">
    <source>
        <dbReference type="SAM" id="MobiDB-lite"/>
    </source>
</evidence>
<evidence type="ECO:0000256" key="3">
    <source>
        <dbReference type="ARBA" id="ARBA00022840"/>
    </source>
</evidence>
<dbReference type="EMBL" id="GIBP01001992">
    <property type="protein sequence ID" value="NDV30961.1"/>
    <property type="molecule type" value="Transcribed_RNA"/>
</dbReference>
<dbReference type="PANTHER" id="PTHR45832:SF22">
    <property type="entry name" value="SERINE_THREONINE-PROTEIN KINASE SAMKA-RELATED"/>
    <property type="match status" value="1"/>
</dbReference>
<name>A0A6B2L213_9EUKA</name>
<proteinExistence type="inferred from homology"/>
<dbReference type="FunFam" id="1.10.510.10:FF:000905">
    <property type="entry name" value="Non-specific serine/threonine protein kinase"/>
    <property type="match status" value="1"/>
</dbReference>
<dbReference type="InterPro" id="IPR000719">
    <property type="entry name" value="Prot_kinase_dom"/>
</dbReference>
<keyword evidence="3" id="KW-0067">ATP-binding</keyword>
<sequence length="419" mass="46452">MFSSFKKTSSKKNLKPKPPAKPPAVSVKATPSKSAVKGLVSGPFNIRRTIHARIDPERGLVGFPPEIEAALKSSGISMEDIKEQPDAVAQVISFHQSKMVSGGKKKSGGKVGSELPNQKSYCLEDILEKGDPTSMFKDLVNIGQGAVGQIFSATDVRSGEKVAIKEMVLKASQKEALIAEMAIMKQSKHPNVVAFFGAYNVANHKIWVIMELMDSGSLTEVLDQYDYIKMDEGQISRVICEVLKALNHMHKMHFIHRDIKSDNVLLNSKGQVKLADFGFSCQLTKEKEKRTSIIGTPYWMPPEVISGQEYGTKVDIWSTGIMIMEMTEGEPPYMDYPPLRALFLISTKGIPPLKDESNWSPQLVNFLYKCLVVDPSERPTAESLLEHPFMKLVCEVKEMVQLLDAVAGLKEMNSTSEED</sequence>
<dbReference type="Pfam" id="PF00786">
    <property type="entry name" value="PBD"/>
    <property type="match status" value="1"/>
</dbReference>
<dbReference type="SMART" id="SM00220">
    <property type="entry name" value="S_TKc"/>
    <property type="match status" value="1"/>
</dbReference>
<dbReference type="InterPro" id="IPR008271">
    <property type="entry name" value="Ser/Thr_kinase_AS"/>
</dbReference>
<accession>A0A6B2L213</accession>
<dbReference type="InterPro" id="IPR051931">
    <property type="entry name" value="PAK3-like"/>
</dbReference>
<comment type="similarity">
    <text evidence="1">Belongs to the protein kinase superfamily. STE Ser/Thr protein kinase family. STE20 subfamily.</text>
</comment>
<evidence type="ECO:0000256" key="1">
    <source>
        <dbReference type="ARBA" id="ARBA00008874"/>
    </source>
</evidence>
<feature type="region of interest" description="Disordered" evidence="6">
    <location>
        <begin position="1"/>
        <end position="29"/>
    </location>
</feature>
<organism evidence="8">
    <name type="scientific">Arcella intermedia</name>
    <dbReference type="NCBI Taxonomy" id="1963864"/>
    <lineage>
        <taxon>Eukaryota</taxon>
        <taxon>Amoebozoa</taxon>
        <taxon>Tubulinea</taxon>
        <taxon>Elardia</taxon>
        <taxon>Arcellinida</taxon>
        <taxon>Sphaerothecina</taxon>
        <taxon>Arcellidae</taxon>
        <taxon>Arcella</taxon>
    </lineage>
</organism>
<evidence type="ECO:0000256" key="4">
    <source>
        <dbReference type="ARBA" id="ARBA00047899"/>
    </source>
</evidence>
<evidence type="ECO:0000313" key="8">
    <source>
        <dbReference type="EMBL" id="NDV30961.1"/>
    </source>
</evidence>
<dbReference type="Gene3D" id="3.30.200.20">
    <property type="entry name" value="Phosphorylase Kinase, domain 1"/>
    <property type="match status" value="1"/>
</dbReference>
<dbReference type="CDD" id="cd06614">
    <property type="entry name" value="STKc_PAK"/>
    <property type="match status" value="1"/>
</dbReference>
<dbReference type="InterPro" id="IPR036936">
    <property type="entry name" value="CRIB_dom_sf"/>
</dbReference>
<dbReference type="Gene3D" id="1.10.510.10">
    <property type="entry name" value="Transferase(Phosphotransferase) domain 1"/>
    <property type="match status" value="1"/>
</dbReference>
<dbReference type="SUPFAM" id="SSF56112">
    <property type="entry name" value="Protein kinase-like (PK-like)"/>
    <property type="match status" value="1"/>
</dbReference>
<evidence type="ECO:0000259" key="7">
    <source>
        <dbReference type="PROSITE" id="PS50011"/>
    </source>
</evidence>
<comment type="catalytic activity">
    <reaction evidence="5">
        <text>L-seryl-[protein] + ATP = O-phospho-L-seryl-[protein] + ADP + H(+)</text>
        <dbReference type="Rhea" id="RHEA:17989"/>
        <dbReference type="Rhea" id="RHEA-COMP:9863"/>
        <dbReference type="Rhea" id="RHEA-COMP:11604"/>
        <dbReference type="ChEBI" id="CHEBI:15378"/>
        <dbReference type="ChEBI" id="CHEBI:29999"/>
        <dbReference type="ChEBI" id="CHEBI:30616"/>
        <dbReference type="ChEBI" id="CHEBI:83421"/>
        <dbReference type="ChEBI" id="CHEBI:456216"/>
        <dbReference type="EC" id="2.7.11.1"/>
    </reaction>
</comment>
<reference evidence="8" key="1">
    <citation type="journal article" date="2020" name="J. Eukaryot. Microbiol.">
        <title>De novo Sequencing, Assembly and Annotation of the Transcriptome for the Free-Living Testate Amoeba Arcella intermedia.</title>
        <authorList>
            <person name="Ribeiro G.M."/>
            <person name="Porfirio-Sousa A.L."/>
            <person name="Maurer-Alcala X.X."/>
            <person name="Katz L.A."/>
            <person name="Lahr D.J.G."/>
        </authorList>
    </citation>
    <scope>NUCLEOTIDE SEQUENCE</scope>
</reference>
<dbReference type="Pfam" id="PF00069">
    <property type="entry name" value="Pkinase"/>
    <property type="match status" value="1"/>
</dbReference>
<dbReference type="Gene3D" id="3.90.810.10">
    <property type="entry name" value="CRIB domain"/>
    <property type="match status" value="1"/>
</dbReference>
<keyword evidence="2" id="KW-0547">Nucleotide-binding</keyword>
<dbReference type="InterPro" id="IPR000095">
    <property type="entry name" value="CRIB_dom"/>
</dbReference>
<comment type="catalytic activity">
    <reaction evidence="4">
        <text>L-threonyl-[protein] + ATP = O-phospho-L-threonyl-[protein] + ADP + H(+)</text>
        <dbReference type="Rhea" id="RHEA:46608"/>
        <dbReference type="Rhea" id="RHEA-COMP:11060"/>
        <dbReference type="Rhea" id="RHEA-COMP:11605"/>
        <dbReference type="ChEBI" id="CHEBI:15378"/>
        <dbReference type="ChEBI" id="CHEBI:30013"/>
        <dbReference type="ChEBI" id="CHEBI:30616"/>
        <dbReference type="ChEBI" id="CHEBI:61977"/>
        <dbReference type="ChEBI" id="CHEBI:456216"/>
        <dbReference type="EC" id="2.7.11.1"/>
    </reaction>
</comment>
<dbReference type="AlphaFoldDB" id="A0A6B2L213"/>
<dbReference type="PROSITE" id="PS50011">
    <property type="entry name" value="PROTEIN_KINASE_DOM"/>
    <property type="match status" value="1"/>
</dbReference>
<evidence type="ECO:0000256" key="5">
    <source>
        <dbReference type="ARBA" id="ARBA00048679"/>
    </source>
</evidence>
<feature type="domain" description="Protein kinase" evidence="7">
    <location>
        <begin position="136"/>
        <end position="390"/>
    </location>
</feature>
<dbReference type="InterPro" id="IPR011009">
    <property type="entry name" value="Kinase-like_dom_sf"/>
</dbReference>